<sequence>MDGMTIYRHMAPAAKTETGTNFAGLVGSSTVSENNRFSYFLVGGWRPRPASPYKLGRTGSARGQLRARASQDKAFASPGAGGRIVGSGAEIIHEGGMDRRLALFAGFAKTLRNRTETGHKTGQEIAVEKFLYGTHHRSLILLFVSPRHIFCPGCHNNGQFCMTVM</sequence>
<dbReference type="AlphaFoldDB" id="A0AAJ2LHP1"/>
<reference evidence="1" key="1">
    <citation type="submission" date="2023-04" db="EMBL/GenBank/DDBJ databases">
        <title>Genomic characterization of faba bean (Vicia faba) microsymbionts in Mexican soils.</title>
        <authorList>
            <person name="Rivera Orduna F.N."/>
            <person name="Guevara-Luna J."/>
            <person name="Yan J."/>
            <person name="Arroyo-Herrera I."/>
            <person name="Li Y."/>
            <person name="Vasquez-Murrieta M.S."/>
            <person name="Wang E.T."/>
        </authorList>
    </citation>
    <scope>NUCLEOTIDE SEQUENCE</scope>
    <source>
        <strain evidence="1">CH26</strain>
    </source>
</reference>
<evidence type="ECO:0000313" key="1">
    <source>
        <dbReference type="EMBL" id="MDR9772395.1"/>
    </source>
</evidence>
<dbReference type="Proteomes" id="UP001268610">
    <property type="component" value="Unassembled WGS sequence"/>
</dbReference>
<name>A0AAJ2LHP1_9HYPH</name>
<dbReference type="EMBL" id="JAVLSF010000003">
    <property type="protein sequence ID" value="MDR9772395.1"/>
    <property type="molecule type" value="Genomic_DNA"/>
</dbReference>
<evidence type="ECO:0000313" key="2">
    <source>
        <dbReference type="Proteomes" id="UP001268610"/>
    </source>
</evidence>
<protein>
    <submittedName>
        <fullName evidence="1">Uncharacterized protein</fullName>
    </submittedName>
</protein>
<proteinExistence type="predicted"/>
<organism evidence="1 2">
    <name type="scientific">Rhizobium hidalgonense</name>
    <dbReference type="NCBI Taxonomy" id="1538159"/>
    <lineage>
        <taxon>Bacteria</taxon>
        <taxon>Pseudomonadati</taxon>
        <taxon>Pseudomonadota</taxon>
        <taxon>Alphaproteobacteria</taxon>
        <taxon>Hyphomicrobiales</taxon>
        <taxon>Rhizobiaceae</taxon>
        <taxon>Rhizobium/Agrobacterium group</taxon>
        <taxon>Rhizobium</taxon>
    </lineage>
</organism>
<comment type="caution">
    <text evidence="1">The sequence shown here is derived from an EMBL/GenBank/DDBJ whole genome shotgun (WGS) entry which is preliminary data.</text>
</comment>
<accession>A0AAJ2LHP1</accession>
<gene>
    <name evidence="1" type="ORF">RJJ65_06945</name>
</gene>
<dbReference type="RefSeq" id="WP_244597347.1">
    <property type="nucleotide sequence ID" value="NZ_JAVLSE010000006.1"/>
</dbReference>